<keyword evidence="3" id="KW-1185">Reference proteome</keyword>
<reference evidence="3" key="1">
    <citation type="journal article" date="2019" name="Int. J. Syst. Evol. Microbiol.">
        <title>The Global Catalogue of Microorganisms (GCM) 10K type strain sequencing project: providing services to taxonomists for standard genome sequencing and annotation.</title>
        <authorList>
            <consortium name="The Broad Institute Genomics Platform"/>
            <consortium name="The Broad Institute Genome Sequencing Center for Infectious Disease"/>
            <person name="Wu L."/>
            <person name="Ma J."/>
        </authorList>
    </citation>
    <scope>NUCLEOTIDE SEQUENCE [LARGE SCALE GENOMIC DNA]</scope>
    <source>
        <strain evidence="3">NBRC 15640</strain>
    </source>
</reference>
<accession>A0AAV5NVV4</accession>
<gene>
    <name evidence="2" type="ORF">GCM10007932_35530</name>
</gene>
<feature type="transmembrane region" description="Helical" evidence="1">
    <location>
        <begin position="6"/>
        <end position="33"/>
    </location>
</feature>
<dbReference type="InterPro" id="IPR019629">
    <property type="entry name" value="Uncharacterised_HI1736/YgjV"/>
</dbReference>
<evidence type="ECO:0000313" key="2">
    <source>
        <dbReference type="EMBL" id="GLQ74192.1"/>
    </source>
</evidence>
<dbReference type="Proteomes" id="UP001156690">
    <property type="component" value="Unassembled WGS sequence"/>
</dbReference>
<feature type="transmembrane region" description="Helical" evidence="1">
    <location>
        <begin position="45"/>
        <end position="63"/>
    </location>
</feature>
<comment type="caution">
    <text evidence="2">The sequence shown here is derived from an EMBL/GenBank/DDBJ whole genome shotgun (WGS) entry which is preliminary data.</text>
</comment>
<organism evidence="2 3">
    <name type="scientific">Vibrio penaeicida</name>
    <dbReference type="NCBI Taxonomy" id="104609"/>
    <lineage>
        <taxon>Bacteria</taxon>
        <taxon>Pseudomonadati</taxon>
        <taxon>Pseudomonadota</taxon>
        <taxon>Gammaproteobacteria</taxon>
        <taxon>Vibrionales</taxon>
        <taxon>Vibrionaceae</taxon>
        <taxon>Vibrio</taxon>
    </lineage>
</organism>
<dbReference type="AlphaFoldDB" id="A0AAV5NVV4"/>
<evidence type="ECO:0000313" key="3">
    <source>
        <dbReference type="Proteomes" id="UP001156690"/>
    </source>
</evidence>
<keyword evidence="1" id="KW-0812">Transmembrane</keyword>
<dbReference type="Pfam" id="PF10688">
    <property type="entry name" value="Imp-YgjV"/>
    <property type="match status" value="1"/>
</dbReference>
<sequence length="138" mass="15540">MRIHLSLFQILLVLHFVLMGAITAATICAVSVLRIYFSTKTQSSYLMWFFITLIWVLGLPNASEPHQFLTLFSTSVATWGMYKLEGLAMRATVLLNTLCWLLHNIVLGSIGGVLMESTFAIINAITIFRLYRSQHATL</sequence>
<feature type="transmembrane region" description="Helical" evidence="1">
    <location>
        <begin position="105"/>
        <end position="131"/>
    </location>
</feature>
<dbReference type="EMBL" id="BSNX01000055">
    <property type="protein sequence ID" value="GLQ74192.1"/>
    <property type="molecule type" value="Genomic_DNA"/>
</dbReference>
<evidence type="ECO:0008006" key="4">
    <source>
        <dbReference type="Google" id="ProtNLM"/>
    </source>
</evidence>
<keyword evidence="1" id="KW-1133">Transmembrane helix</keyword>
<proteinExistence type="predicted"/>
<evidence type="ECO:0000256" key="1">
    <source>
        <dbReference type="SAM" id="Phobius"/>
    </source>
</evidence>
<keyword evidence="1" id="KW-0472">Membrane</keyword>
<name>A0AAV5NVV4_9VIBR</name>
<protein>
    <recommendedName>
        <fullName evidence="4">YgjV family protein</fullName>
    </recommendedName>
</protein>